<dbReference type="PROSITE" id="PS00581">
    <property type="entry name" value="CLATHRIN_LIGHT_CHN_2"/>
    <property type="match status" value="1"/>
</dbReference>
<dbReference type="Pfam" id="PF01086">
    <property type="entry name" value="Clathrin_lg_ch"/>
    <property type="match status" value="1"/>
</dbReference>
<sequence length="96" mass="11245">MQKTKKKLQDAAIKHVDEFYESYNNKKEQQLKQVREEAEKFLKERDEFFNQENTTTWDRALQLINVDDADIVGGRDRSKFKEILLKLKGNANAPGA</sequence>
<evidence type="ECO:0000256" key="1">
    <source>
        <dbReference type="ARBA" id="ARBA00004180"/>
    </source>
</evidence>
<dbReference type="GO" id="GO:0006897">
    <property type="term" value="P:endocytosis"/>
    <property type="evidence" value="ECO:0007669"/>
    <property type="project" value="EnsemblFungi"/>
</dbReference>
<dbReference type="GO" id="GO:0071439">
    <property type="term" value="C:clathrin complex"/>
    <property type="evidence" value="ECO:0007669"/>
    <property type="project" value="EnsemblFungi"/>
</dbReference>
<dbReference type="AlphaFoldDB" id="I2GZC8"/>
<dbReference type="eggNOG" id="KOG4031">
    <property type="taxonomic scope" value="Eukaryota"/>
</dbReference>
<dbReference type="GO" id="GO:0005802">
    <property type="term" value="C:trans-Golgi network"/>
    <property type="evidence" value="ECO:0007669"/>
    <property type="project" value="EnsemblFungi"/>
</dbReference>
<dbReference type="GO" id="GO:0045807">
    <property type="term" value="P:positive regulation of endocytosis"/>
    <property type="evidence" value="ECO:0007669"/>
    <property type="project" value="EnsemblFungi"/>
</dbReference>
<dbReference type="GO" id="GO:0006886">
    <property type="term" value="P:intracellular protein transport"/>
    <property type="evidence" value="ECO:0007669"/>
    <property type="project" value="InterPro"/>
</dbReference>
<keyword evidence="5 6" id="KW-0968">Cytoplasmic vesicle</keyword>
<evidence type="ECO:0000256" key="2">
    <source>
        <dbReference type="ARBA" id="ARBA00005263"/>
    </source>
</evidence>
<keyword evidence="3 6" id="KW-0472">Membrane</keyword>
<name>I2GZC8_HENB6</name>
<gene>
    <name evidence="8" type="primary">TBLA0B06570</name>
    <name evidence="8" type="ORF">TBLA_0B06570</name>
</gene>
<dbReference type="GO" id="GO:0065003">
    <property type="term" value="P:protein-containing complex assembly"/>
    <property type="evidence" value="ECO:0007669"/>
    <property type="project" value="EnsemblFungi"/>
</dbReference>
<evidence type="ECO:0000256" key="4">
    <source>
        <dbReference type="ARBA" id="ARBA00023176"/>
    </source>
</evidence>
<dbReference type="HOGENOM" id="CLU_069856_2_1_1"/>
<dbReference type="GeneID" id="14494314"/>
<protein>
    <recommendedName>
        <fullName evidence="6">Clathrin light chain</fullName>
    </recommendedName>
</protein>
<reference evidence="8 9" key="1">
    <citation type="journal article" date="2011" name="Proc. Natl. Acad. Sci. U.S.A.">
        <title>Evolutionary erosion of yeast sex chromosomes by mating-type switching accidents.</title>
        <authorList>
            <person name="Gordon J.L."/>
            <person name="Armisen D."/>
            <person name="Proux-Wera E."/>
            <person name="Oheigeartaigh S.S."/>
            <person name="Byrne K.P."/>
            <person name="Wolfe K.H."/>
        </authorList>
    </citation>
    <scope>NUCLEOTIDE SEQUENCE [LARGE SCALE GENOMIC DNA]</scope>
    <source>
        <strain evidence="9">ATCC 34711 / CBS 6284 / DSM 70876 / NBRC 10599 / NRRL Y-10934 / UCD 77-7</strain>
    </source>
</reference>
<dbReference type="Proteomes" id="UP000002866">
    <property type="component" value="Chromosome 2"/>
</dbReference>
<keyword evidence="9" id="KW-1185">Reference proteome</keyword>
<evidence type="ECO:0000256" key="6">
    <source>
        <dbReference type="RuleBase" id="RU363137"/>
    </source>
</evidence>
<dbReference type="OrthoDB" id="5512at2759"/>
<dbReference type="InterPro" id="IPR000996">
    <property type="entry name" value="Clathrin_L-chain"/>
</dbReference>
<keyword evidence="4 6" id="KW-0168">Coated pit</keyword>
<dbReference type="RefSeq" id="XP_004178999.1">
    <property type="nucleotide sequence ID" value="XM_004178951.1"/>
</dbReference>
<comment type="subcellular location">
    <subcellularLocation>
        <location evidence="1 6">Cytoplasmic vesicle membrane</location>
        <topology evidence="1 6">Peripheral membrane protein</topology>
        <orientation evidence="1 6">Cytoplasmic side</orientation>
    </subcellularLocation>
    <subcellularLocation>
        <location evidence="6">Membrane</location>
        <location evidence="6">Coated pit</location>
        <topology evidence="6">Peripheral membrane protein</topology>
        <orientation evidence="6">Cytoplasmic side</orientation>
    </subcellularLocation>
    <text evidence="6">Cytoplasmic face of coated pits and vesicles.</text>
</comment>
<dbReference type="EMBL" id="HE806317">
    <property type="protein sequence ID" value="CCH59480.1"/>
    <property type="molecule type" value="Genomic_DNA"/>
</dbReference>
<proteinExistence type="inferred from homology"/>
<organism evidence="8 9">
    <name type="scientific">Henningerozyma blattae (strain ATCC 34711 / CBS 6284 / DSM 70876 / NBRC 10599 / NRRL Y-10934 / UCD 77-7)</name>
    <name type="common">Yeast</name>
    <name type="synonym">Tetrapisispora blattae</name>
    <dbReference type="NCBI Taxonomy" id="1071380"/>
    <lineage>
        <taxon>Eukaryota</taxon>
        <taxon>Fungi</taxon>
        <taxon>Dikarya</taxon>
        <taxon>Ascomycota</taxon>
        <taxon>Saccharomycotina</taxon>
        <taxon>Saccharomycetes</taxon>
        <taxon>Saccharomycetales</taxon>
        <taxon>Saccharomycetaceae</taxon>
        <taxon>Henningerozyma</taxon>
    </lineage>
</organism>
<dbReference type="KEGG" id="tbl:TBLA_0B06570"/>
<feature type="coiled-coil region" evidence="7">
    <location>
        <begin position="20"/>
        <end position="51"/>
    </location>
</feature>
<evidence type="ECO:0000256" key="5">
    <source>
        <dbReference type="ARBA" id="ARBA00023329"/>
    </source>
</evidence>
<comment type="similarity">
    <text evidence="2 6">Belongs to the clathrin light chain family.</text>
</comment>
<dbReference type="GO" id="GO:0030132">
    <property type="term" value="C:clathrin coat of coated pit"/>
    <property type="evidence" value="ECO:0007669"/>
    <property type="project" value="InterPro"/>
</dbReference>
<comment type="function">
    <text evidence="6">Clathrin is the major protein of the polyhedral coat of coated pits and vesicles.</text>
</comment>
<evidence type="ECO:0000256" key="3">
    <source>
        <dbReference type="ARBA" id="ARBA00023136"/>
    </source>
</evidence>
<dbReference type="STRING" id="1071380.I2GZC8"/>
<accession>I2GZC8</accession>
<evidence type="ECO:0000313" key="8">
    <source>
        <dbReference type="EMBL" id="CCH59480.1"/>
    </source>
</evidence>
<evidence type="ECO:0000313" key="9">
    <source>
        <dbReference type="Proteomes" id="UP000002866"/>
    </source>
</evidence>
<keyword evidence="7" id="KW-0175">Coiled coil</keyword>
<evidence type="ECO:0000256" key="7">
    <source>
        <dbReference type="SAM" id="Coils"/>
    </source>
</evidence>
<dbReference type="GO" id="GO:0030130">
    <property type="term" value="C:clathrin coat of trans-Golgi network vesicle"/>
    <property type="evidence" value="ECO:0007669"/>
    <property type="project" value="InterPro"/>
</dbReference>
<dbReference type="InParanoid" id="I2GZC8"/>
<dbReference type="GO" id="GO:0005198">
    <property type="term" value="F:structural molecule activity"/>
    <property type="evidence" value="ECO:0007669"/>
    <property type="project" value="InterPro"/>
</dbReference>